<comment type="caution">
    <text evidence="5">The sequence shown here is derived from an EMBL/GenBank/DDBJ whole genome shotgun (WGS) entry which is preliminary data.</text>
</comment>
<dbReference type="PANTHER" id="PTHR46093:SF18">
    <property type="entry name" value="FIBRONECTIN TYPE-III DOMAIN-CONTAINING PROTEIN"/>
    <property type="match status" value="1"/>
</dbReference>
<gene>
    <name evidence="5" type="ORF">BN14_07181</name>
</gene>
<dbReference type="GO" id="GO:0004672">
    <property type="term" value="F:protein kinase activity"/>
    <property type="evidence" value="ECO:0007669"/>
    <property type="project" value="InterPro"/>
</dbReference>
<dbReference type="PANTHER" id="PTHR46093">
    <property type="entry name" value="ACYL-COA-BINDING DOMAIN-CONTAINING PROTEIN 5"/>
    <property type="match status" value="1"/>
</dbReference>
<sequence length="947" mass="105856">MGTTGEAPSPRIGHGSGLAGDWLIVWGGGTYENDQFVRTDCCTYFLNLTTRHWTKLDIQPAPGARLAHATCVYGNRFIVFGGSGTENDSGPRNDLWSLDIDLLIRETPRWERIEATTESEVPSERMGHSMLAYENKLYIFGGRHCPNHMWKDTWYFDMDIRVWNRVECTGNCPPARGNFSATLVQDKMYIFGGYDDQKQLGDTWCFNISEQQWYSFPSMDYEPSPRSGHTLATIGKRVLAIGGSAQGELSPEMGTFVHVFNSDLISFSELGTGPQLISRDEWSGSTRIGDALEGDTHGEVDSSRAAWLTEELTSEGSEPKAIHSDRHDSSLDELVTGVENLEAGVSKTRNEADFGPDKGNKPDTITRAMSATEILHYLIEHGCRDISKELLISHISDYPMSFGGFGDVYCATLQNGDRVGVKCVRMLTNSTSEGKKLLKSAAHELYVWSKCKHPNVIELLGVMLFRDQIAMVSPWLENGHLRAFLSHKSQVDRCALCVQIADGVAYLHQKSIIHGDLKPENILISKDHNPKLTDFGNSALAEYTLQFTHSSTVQGMSLRWAAPEIIEEESKPTQASDVYALGMIIYEVISREMPYAGAKDSAIVFKVVAGTKPTRPKTHIPTEIEQADPGEITGNVSQVDRVWTFLPVIYSAYWGLYLPLYGNGDNQWIKDQGISPRAALMVLLQVLWSCRLSYNTARRGLFSLKDEDYRWAIFRAKIPSWLFSVFNFGFIALTQNILLFLMALPAHHALFQHDLPLGTPDYVLAFLAVTVLATQFTADNQQHAFQTFKHNRPTQDARLVTNGDVQNDPKPQGQVGSKAWPGARQVWTEEDAQRGFVTKGLWAWSRHPNFLCEQTFWYLQALFPILATTTLSEATDPDNITALWPLVPPLALSALFIASTMFTESISRGKYPGYEAYQSRVGLLLRARGELEKINQIVYGNAHGKTE</sequence>
<feature type="domain" description="Protein kinase" evidence="4">
    <location>
        <begin position="394"/>
        <end position="646"/>
    </location>
</feature>
<protein>
    <submittedName>
        <fullName evidence="5">Rhizoctonia solani AG1-IB WGS project CAOJ00000000 data, isolate 7/3/14, contig 15915</fullName>
    </submittedName>
</protein>
<dbReference type="GO" id="GO:0005524">
    <property type="term" value="F:ATP binding"/>
    <property type="evidence" value="ECO:0007669"/>
    <property type="project" value="InterPro"/>
</dbReference>
<keyword evidence="3" id="KW-0812">Transmembrane</keyword>
<proteinExistence type="predicted"/>
<organism evidence="5 6">
    <name type="scientific">Thanatephorus cucumeris (strain AG1-IB / isolate 7/3/14)</name>
    <name type="common">Lettuce bottom rot fungus</name>
    <name type="synonym">Rhizoctonia solani</name>
    <dbReference type="NCBI Taxonomy" id="1108050"/>
    <lineage>
        <taxon>Eukaryota</taxon>
        <taxon>Fungi</taxon>
        <taxon>Dikarya</taxon>
        <taxon>Basidiomycota</taxon>
        <taxon>Agaricomycotina</taxon>
        <taxon>Agaricomycetes</taxon>
        <taxon>Cantharellales</taxon>
        <taxon>Ceratobasidiaceae</taxon>
        <taxon>Rhizoctonia</taxon>
        <taxon>Rhizoctonia solani AG-1</taxon>
    </lineage>
</organism>
<evidence type="ECO:0000256" key="1">
    <source>
        <dbReference type="ARBA" id="ARBA00022441"/>
    </source>
</evidence>
<keyword evidence="1" id="KW-0880">Kelch repeat</keyword>
<dbReference type="InterPro" id="IPR010721">
    <property type="entry name" value="UstE-like"/>
</dbReference>
<dbReference type="PROSITE" id="PS00108">
    <property type="entry name" value="PROTEIN_KINASE_ST"/>
    <property type="match status" value="1"/>
</dbReference>
<dbReference type="SUPFAM" id="SSF117281">
    <property type="entry name" value="Kelch motif"/>
    <property type="match status" value="1"/>
</dbReference>
<dbReference type="Proteomes" id="UP000012065">
    <property type="component" value="Unassembled WGS sequence"/>
</dbReference>
<evidence type="ECO:0000256" key="2">
    <source>
        <dbReference type="ARBA" id="ARBA00022737"/>
    </source>
</evidence>
<evidence type="ECO:0000259" key="4">
    <source>
        <dbReference type="PROSITE" id="PS50011"/>
    </source>
</evidence>
<dbReference type="InterPro" id="IPR006652">
    <property type="entry name" value="Kelch_1"/>
</dbReference>
<dbReference type="SUPFAM" id="SSF56112">
    <property type="entry name" value="Protein kinase-like (PK-like)"/>
    <property type="match status" value="1"/>
</dbReference>
<dbReference type="Pfam" id="PF24681">
    <property type="entry name" value="Kelch_KLHDC2_KLHL20_DRC7"/>
    <property type="match status" value="1"/>
</dbReference>
<feature type="transmembrane region" description="Helical" evidence="3">
    <location>
        <begin position="718"/>
        <end position="742"/>
    </location>
</feature>
<keyword evidence="3" id="KW-0472">Membrane</keyword>
<name>M5C0Z1_THACB</name>
<dbReference type="SMART" id="SM00612">
    <property type="entry name" value="Kelch"/>
    <property type="match status" value="2"/>
</dbReference>
<dbReference type="Pfam" id="PF00069">
    <property type="entry name" value="Pkinase"/>
    <property type="match status" value="1"/>
</dbReference>
<evidence type="ECO:0000256" key="3">
    <source>
        <dbReference type="SAM" id="Phobius"/>
    </source>
</evidence>
<evidence type="ECO:0000313" key="5">
    <source>
        <dbReference type="EMBL" id="CCO33111.1"/>
    </source>
</evidence>
<dbReference type="InterPro" id="IPR008271">
    <property type="entry name" value="Ser/Thr_kinase_AS"/>
</dbReference>
<accession>M5C0Z1</accession>
<dbReference type="EMBL" id="CAOJ01010942">
    <property type="protein sequence ID" value="CCO33111.1"/>
    <property type="molecule type" value="Genomic_DNA"/>
</dbReference>
<keyword evidence="2" id="KW-0677">Repeat</keyword>
<dbReference type="Pfam" id="PF06966">
    <property type="entry name" value="DUF1295"/>
    <property type="match status" value="1"/>
</dbReference>
<reference evidence="5 6" key="1">
    <citation type="journal article" date="2013" name="J. Biotechnol.">
        <title>Establishment and interpretation of the genome sequence of the phytopathogenic fungus Rhizoctonia solani AG1-IB isolate 7/3/14.</title>
        <authorList>
            <person name="Wibberg D.W."/>
            <person name="Jelonek L.J."/>
            <person name="Rupp O.R."/>
            <person name="Hennig M.H."/>
            <person name="Eikmeyer F.E."/>
            <person name="Goesmann A.G."/>
            <person name="Hartmann A.H."/>
            <person name="Borriss R.B."/>
            <person name="Grosch R.G."/>
            <person name="Puehler A.P."/>
            <person name="Schlueter A.S."/>
        </authorList>
    </citation>
    <scope>NUCLEOTIDE SEQUENCE [LARGE SCALE GENOMIC DNA]</scope>
    <source>
        <strain evidence="6">AG1-IB / isolate 7/3/14</strain>
    </source>
</reference>
<dbReference type="PROSITE" id="PS50011">
    <property type="entry name" value="PROTEIN_KINASE_DOM"/>
    <property type="match status" value="1"/>
</dbReference>
<keyword evidence="3" id="KW-1133">Transmembrane helix</keyword>
<dbReference type="Gene3D" id="1.20.120.1630">
    <property type="match status" value="1"/>
</dbReference>
<dbReference type="Gene3D" id="2.120.10.80">
    <property type="entry name" value="Kelch-type beta propeller"/>
    <property type="match status" value="1"/>
</dbReference>
<dbReference type="InterPro" id="IPR015915">
    <property type="entry name" value="Kelch-typ_b-propeller"/>
</dbReference>
<dbReference type="SMART" id="SM00220">
    <property type="entry name" value="S_TKc"/>
    <property type="match status" value="1"/>
</dbReference>
<evidence type="ECO:0000313" key="6">
    <source>
        <dbReference type="Proteomes" id="UP000012065"/>
    </source>
</evidence>
<dbReference type="InterPro" id="IPR011009">
    <property type="entry name" value="Kinase-like_dom_sf"/>
</dbReference>
<dbReference type="AlphaFoldDB" id="M5C0Z1"/>
<dbReference type="Gene3D" id="1.10.510.10">
    <property type="entry name" value="Transferase(Phosphotransferase) domain 1"/>
    <property type="match status" value="1"/>
</dbReference>
<dbReference type="HOGENOM" id="CLU_310606_0_0_1"/>
<dbReference type="InterPro" id="IPR000719">
    <property type="entry name" value="Prot_kinase_dom"/>
</dbReference>